<evidence type="ECO:0000256" key="1">
    <source>
        <dbReference type="SAM" id="MobiDB-lite"/>
    </source>
</evidence>
<feature type="region of interest" description="Disordered" evidence="1">
    <location>
        <begin position="492"/>
        <end position="524"/>
    </location>
</feature>
<protein>
    <submittedName>
        <fullName evidence="3">Uncharacterized protein</fullName>
    </submittedName>
</protein>
<dbReference type="EMBL" id="OU963866">
    <property type="protein sequence ID" value="CAH0390645.1"/>
    <property type="molecule type" value="Genomic_DNA"/>
</dbReference>
<feature type="signal peptide" evidence="2">
    <location>
        <begin position="1"/>
        <end position="22"/>
    </location>
</feature>
<proteinExistence type="predicted"/>
<feature type="compositionally biased region" description="Low complexity" evidence="1">
    <location>
        <begin position="497"/>
        <end position="508"/>
    </location>
</feature>
<feature type="region of interest" description="Disordered" evidence="1">
    <location>
        <begin position="392"/>
        <end position="461"/>
    </location>
</feature>
<feature type="compositionally biased region" description="Basic and acidic residues" evidence="1">
    <location>
        <begin position="546"/>
        <end position="558"/>
    </location>
</feature>
<feature type="compositionally biased region" description="Polar residues" evidence="1">
    <location>
        <begin position="560"/>
        <end position="570"/>
    </location>
</feature>
<feature type="compositionally biased region" description="Polar residues" evidence="1">
    <location>
        <begin position="666"/>
        <end position="688"/>
    </location>
</feature>
<accession>A0A9P0F656</accession>
<dbReference type="AlphaFoldDB" id="A0A9P0F656"/>
<evidence type="ECO:0000313" key="4">
    <source>
        <dbReference type="Proteomes" id="UP001152759"/>
    </source>
</evidence>
<gene>
    <name evidence="3" type="ORF">BEMITA_LOCUS9348</name>
</gene>
<keyword evidence="4" id="KW-1185">Reference proteome</keyword>
<feature type="compositionally biased region" description="Basic and acidic residues" evidence="1">
    <location>
        <begin position="690"/>
        <end position="700"/>
    </location>
</feature>
<keyword evidence="2" id="KW-0732">Signal</keyword>
<feature type="compositionally biased region" description="Low complexity" evidence="1">
    <location>
        <begin position="394"/>
        <end position="435"/>
    </location>
</feature>
<evidence type="ECO:0000313" key="3">
    <source>
        <dbReference type="EMBL" id="CAH0390645.1"/>
    </source>
</evidence>
<dbReference type="Proteomes" id="UP001152759">
    <property type="component" value="Chromosome 5"/>
</dbReference>
<feature type="region of interest" description="Disordered" evidence="1">
    <location>
        <begin position="541"/>
        <end position="579"/>
    </location>
</feature>
<feature type="chain" id="PRO_5040500697" evidence="2">
    <location>
        <begin position="23"/>
        <end position="700"/>
    </location>
</feature>
<evidence type="ECO:0000256" key="2">
    <source>
        <dbReference type="SAM" id="SignalP"/>
    </source>
</evidence>
<feature type="compositionally biased region" description="Basic and acidic residues" evidence="1">
    <location>
        <begin position="185"/>
        <end position="197"/>
    </location>
</feature>
<organism evidence="3 4">
    <name type="scientific">Bemisia tabaci</name>
    <name type="common">Sweetpotato whitefly</name>
    <name type="synonym">Aleurodes tabaci</name>
    <dbReference type="NCBI Taxonomy" id="7038"/>
    <lineage>
        <taxon>Eukaryota</taxon>
        <taxon>Metazoa</taxon>
        <taxon>Ecdysozoa</taxon>
        <taxon>Arthropoda</taxon>
        <taxon>Hexapoda</taxon>
        <taxon>Insecta</taxon>
        <taxon>Pterygota</taxon>
        <taxon>Neoptera</taxon>
        <taxon>Paraneoptera</taxon>
        <taxon>Hemiptera</taxon>
        <taxon>Sternorrhyncha</taxon>
        <taxon>Aleyrodoidea</taxon>
        <taxon>Aleyrodidae</taxon>
        <taxon>Aleyrodinae</taxon>
        <taxon>Bemisia</taxon>
    </lineage>
</organism>
<reference evidence="3" key="1">
    <citation type="submission" date="2021-12" db="EMBL/GenBank/DDBJ databases">
        <authorList>
            <person name="King R."/>
        </authorList>
    </citation>
    <scope>NUCLEOTIDE SEQUENCE</scope>
</reference>
<feature type="region of interest" description="Disordered" evidence="1">
    <location>
        <begin position="666"/>
        <end position="700"/>
    </location>
</feature>
<dbReference type="KEGG" id="btab:109040746"/>
<feature type="region of interest" description="Disordered" evidence="1">
    <location>
        <begin position="179"/>
        <end position="220"/>
    </location>
</feature>
<feature type="compositionally biased region" description="Polar residues" evidence="1">
    <location>
        <begin position="509"/>
        <end position="519"/>
    </location>
</feature>
<sequence length="700" mass="74454">MKPVTVLLSALCMTVLVISARGAALYPQQEECDEDNQQRTVNNEDFIRNAGYRSSQNTLHLGPDGSKFREHYEKLKQKADQFVGSSGTIPQDLGVDLNGGAFNKLEAGSQTSSSSFHSSGVNAGIRTPVATNFYNNDGSLLHTVEGLKAHGQGVQFTATGGILPLKNYQEGQVFSHNGGGYGGSFEKHSSSHSEHSRTSNSGLPITFTPYEKHHQSSSINVQETVKRRNYTDYLEPELISQKTSTVVHPLNVAYGAQSAGTYNQGLKTHANYDHSNSGSYGLYQVPMTVIPVLGSNDANYLSETKSQSLSKTLISSHDSTHGAVDAKPIKIQTGSYVRPTPSGVDQMWHKIVQGQSYQVNNNPGVLQTSFGTTEAESDDSLQTHVSPIALSAPQSSQYVSKSESQKSESSSSLHESSSHQSGSYAGGQSLQSQGQAKVTAGGRAPVNTFVGDPNAPQNSGFAITGENKGFYAKSVELANLLSATIAPMETNENQAVQQSSQQSSSSSQVNVIPSRTGVLSGSQDSYQSGYAGGYGGGVRSGYQSNYEKHHSSSSHSEKSQTQNLNGQESVSGVPVINEPYRLSGGGSTYDWSARGGGFGQYAQHAGSYRQVGGHAGHDSGRQISNAQSWQSSSLCGECGEGVGQIQYGYQQGTPVKSSYGLSSRFAASSSDINGQRSESKSASVTINDNGKIDTYNRHTK</sequence>
<name>A0A9P0F656_BEMTA</name>